<evidence type="ECO:0008006" key="5">
    <source>
        <dbReference type="Google" id="ProtNLM"/>
    </source>
</evidence>
<evidence type="ECO:0000313" key="4">
    <source>
        <dbReference type="Proteomes" id="UP000295106"/>
    </source>
</evidence>
<evidence type="ECO:0000256" key="1">
    <source>
        <dbReference type="SAM" id="MobiDB-lite"/>
    </source>
</evidence>
<dbReference type="Proteomes" id="UP000295106">
    <property type="component" value="Unassembled WGS sequence"/>
</dbReference>
<dbReference type="GeneID" id="99682887"/>
<proteinExistence type="predicted"/>
<sequence>MKALRLGVAAAALGALLAAGLLWRTPGDATAMPASAAEPGRPPAAGQPVADPPSWRATLAVPPEFERWVQEHSALRGTTPDGGWGPVIDGRLVPSAALRRRFDYALQLDGQAPPEAIGAWVTEQARRELPAAAAAEVERLWLAYQGLRAAPASLAPRADDPESIAAALDERHAQRVQWLGEAWARAFYGDEEAALRARLAAGWQTARAEPLIDPGRLDAAARQRLADELAAQARWAERIAAARAELDRLEHQPGLDEAQRSLAAEQLLATEFADGRERLRARGLLGR</sequence>
<keyword evidence="2" id="KW-0732">Signal</keyword>
<dbReference type="AlphaFoldDB" id="A0A4R2M359"/>
<evidence type="ECO:0000313" key="3">
    <source>
        <dbReference type="EMBL" id="TCP00431.1"/>
    </source>
</evidence>
<feature type="signal peptide" evidence="2">
    <location>
        <begin position="1"/>
        <end position="31"/>
    </location>
</feature>
<feature type="region of interest" description="Disordered" evidence="1">
    <location>
        <begin position="31"/>
        <end position="54"/>
    </location>
</feature>
<dbReference type="SUPFAM" id="SSF158855">
    <property type="entry name" value="Lipase chaperone-like"/>
    <property type="match status" value="1"/>
</dbReference>
<organism evidence="3 4">
    <name type="scientific">Rubrivivax gelatinosus</name>
    <name type="common">Rhodocyclus gelatinosus</name>
    <name type="synonym">Rhodopseudomonas gelatinosa</name>
    <dbReference type="NCBI Taxonomy" id="28068"/>
    <lineage>
        <taxon>Bacteria</taxon>
        <taxon>Pseudomonadati</taxon>
        <taxon>Pseudomonadota</taxon>
        <taxon>Betaproteobacteria</taxon>
        <taxon>Burkholderiales</taxon>
        <taxon>Sphaerotilaceae</taxon>
        <taxon>Rubrivivax</taxon>
    </lineage>
</organism>
<reference evidence="3 4" key="1">
    <citation type="submission" date="2019-03" db="EMBL/GenBank/DDBJ databases">
        <title>Genomic Encyclopedia of Type Strains, Phase IV (KMG-IV): sequencing the most valuable type-strain genomes for metagenomic binning, comparative biology and taxonomic classification.</title>
        <authorList>
            <person name="Goeker M."/>
        </authorList>
    </citation>
    <scope>NUCLEOTIDE SEQUENCE [LARGE SCALE GENOMIC DNA]</scope>
    <source>
        <strain evidence="3 4">DSM 1709</strain>
    </source>
</reference>
<dbReference type="RefSeq" id="WP_132648858.1">
    <property type="nucleotide sequence ID" value="NZ_CP181386.1"/>
</dbReference>
<dbReference type="OrthoDB" id="9151601at2"/>
<evidence type="ECO:0000256" key="2">
    <source>
        <dbReference type="SAM" id="SignalP"/>
    </source>
</evidence>
<protein>
    <recommendedName>
        <fullName evidence="5">Lipase modulator</fullName>
    </recommendedName>
</protein>
<dbReference type="EMBL" id="SLXD01000013">
    <property type="protein sequence ID" value="TCP00431.1"/>
    <property type="molecule type" value="Genomic_DNA"/>
</dbReference>
<name>A0A4R2M359_RUBGE</name>
<accession>A0A4R2M359</accession>
<gene>
    <name evidence="3" type="ORF">EV684_11362</name>
</gene>
<comment type="caution">
    <text evidence="3">The sequence shown here is derived from an EMBL/GenBank/DDBJ whole genome shotgun (WGS) entry which is preliminary data.</text>
</comment>
<feature type="chain" id="PRO_5020210496" description="Lipase modulator" evidence="2">
    <location>
        <begin position="32"/>
        <end position="287"/>
    </location>
</feature>